<dbReference type="InterPro" id="IPR003535">
    <property type="entry name" value="Intimin/invasin_bac"/>
</dbReference>
<dbReference type="Pfam" id="PF02369">
    <property type="entry name" value="Big_1"/>
    <property type="match status" value="4"/>
</dbReference>
<evidence type="ECO:0000256" key="3">
    <source>
        <dbReference type="ARBA" id="ARBA00023136"/>
    </source>
</evidence>
<feature type="signal peptide" evidence="5">
    <location>
        <begin position="1"/>
        <end position="27"/>
    </location>
</feature>
<evidence type="ECO:0000259" key="7">
    <source>
        <dbReference type="PROSITE" id="PS51782"/>
    </source>
</evidence>
<dbReference type="SUPFAM" id="SSF49373">
    <property type="entry name" value="Invasin/intimin cell-adhesion fragments"/>
    <property type="match status" value="4"/>
</dbReference>
<keyword evidence="4" id="KW-0998">Cell outer membrane</keyword>
<comment type="subcellular location">
    <subcellularLocation>
        <location evidence="1">Cell outer membrane</location>
    </subcellularLocation>
</comment>
<evidence type="ECO:0000256" key="4">
    <source>
        <dbReference type="ARBA" id="ARBA00023237"/>
    </source>
</evidence>
<feature type="domain" description="Big-1" evidence="6">
    <location>
        <begin position="805"/>
        <end position="895"/>
    </location>
</feature>
<dbReference type="PROSITE" id="PS51782">
    <property type="entry name" value="LYSM"/>
    <property type="match status" value="1"/>
</dbReference>
<dbReference type="CDD" id="cd00118">
    <property type="entry name" value="LysM"/>
    <property type="match status" value="1"/>
</dbReference>
<dbReference type="InterPro" id="IPR024519">
    <property type="entry name" value="IAT_beta"/>
</dbReference>
<dbReference type="InterPro" id="IPR013783">
    <property type="entry name" value="Ig-like_fold"/>
</dbReference>
<comment type="similarity">
    <text evidence="2">Belongs to the intimin/invasin family.</text>
</comment>
<evidence type="ECO:0000313" key="9">
    <source>
        <dbReference type="Proteomes" id="UP001629523"/>
    </source>
</evidence>
<feature type="domain" description="Big-1" evidence="6">
    <location>
        <begin position="505"/>
        <end position="595"/>
    </location>
</feature>
<dbReference type="SMART" id="SM00634">
    <property type="entry name" value="BID_1"/>
    <property type="match status" value="4"/>
</dbReference>
<dbReference type="InterPro" id="IPR008964">
    <property type="entry name" value="Invasin/intimin_cell_adhesion"/>
</dbReference>
<dbReference type="RefSeq" id="WP_408573731.1">
    <property type="nucleotide sequence ID" value="NZ_JBBEST010000014.1"/>
</dbReference>
<dbReference type="Proteomes" id="UP001629523">
    <property type="component" value="Unassembled WGS sequence"/>
</dbReference>
<evidence type="ECO:0000256" key="2">
    <source>
        <dbReference type="ARBA" id="ARBA00010116"/>
    </source>
</evidence>
<feature type="domain" description="LysM" evidence="7">
    <location>
        <begin position="42"/>
        <end position="90"/>
    </location>
</feature>
<sequence>MLKTITWVNILFQLLFPLSLSFTPVIAAAQTSKATIINVTTEPYILNTNENIEIIAKRYGLTVDELKKINNYRTFSKPFSSLTTGDEIDIPRKVSPFSIDNQKNSNTDISLENKLASHAQTGAAALATGNAAKSGERMIRSAANNEFNNQVQGWLGQFGTARVQMNLNDDLKLDGSAVDVLVPLYDNQKSMLFTQLGARNKDSRNTVNIGAGVRTFQNDWMYGANTFFDNDMTGKNRRIGVGVEAWTDYLKLSANSYFGTTDWHQSRDFVDYNERPANGYDVRAEAYLPAYPQLGGKLMYEKYRGDEVALFGKDDRQKNPHAVTAGVNYTPIPLLTVGAEHRAGKGSKNDSSINFQFNYRLGESWQSHINPTAVASTRTLAGSRYDLVERNNDIVLDYQKQALIKLTLPEEVMGEALSRATVNALVVSKYGLERVDWDSAGLIAAGGSLTQVSPQKVLLTLPPYQSTRSSNIHTLSAVAHDRQGNTSPRVTMQIVVIPSTAKIMEANLTVVRNNAIANGTETNEVKAIVTDAGNNRLSGHAVSFSADNGSMVTTVIGTTGADGVATATMTNMTAGTTSVKATVNGMNQSVPTIFIPDDSTAQITAANLTVVRNNAIANGTEANEVKAIVTDAGNNPLSGHAVSFSADNGGMVTTVIGTTGTDGVATATITNMTAGDTLVEATVNGMSQSVPTTFMPDDSTAQITAANLTVVRNNAIANGTDANEVKAIVTDAGNNLLSGHTVSFSADNGGMVTTVIGTTGTDGIATATITNMTEGTTSLEATVNSMSQSVPTIFIPDDSTAQITAANLTVVRNNAIANGTEANEVKAIVTDAGNNLLSGHTVSFSANNGGMVTTVIGTTGADGVATAAITNMTAGDTLVEATVNGMSQSVPTTFMPDDSTAQIT</sequence>
<dbReference type="PANTHER" id="PTHR39576:SF2">
    <property type="entry name" value="ATTACHING AND EFFACING PROTEIN HOMOLOG-RELATED"/>
    <property type="match status" value="1"/>
</dbReference>
<dbReference type="Gene3D" id="2.40.160.160">
    <property type="entry name" value="Inverse autotransporter, beta-domain"/>
    <property type="match status" value="1"/>
</dbReference>
<dbReference type="PANTHER" id="PTHR39576">
    <property type="entry name" value="ATTACHING AND EFFACING PROTEIN HOMOLOG-RELATED-RELATED"/>
    <property type="match status" value="1"/>
</dbReference>
<dbReference type="PRINTS" id="PR01369">
    <property type="entry name" value="INTIMIN"/>
</dbReference>
<feature type="chain" id="PRO_5046599464" evidence="5">
    <location>
        <begin position="28"/>
        <end position="904"/>
    </location>
</feature>
<evidence type="ECO:0000256" key="1">
    <source>
        <dbReference type="ARBA" id="ARBA00004442"/>
    </source>
</evidence>
<dbReference type="Gene3D" id="2.60.40.10">
    <property type="entry name" value="Immunoglobulins"/>
    <property type="match status" value="4"/>
</dbReference>
<dbReference type="InterPro" id="IPR003344">
    <property type="entry name" value="Big_1_dom"/>
</dbReference>
<dbReference type="NCBIfam" id="NF040981">
    <property type="entry name" value="Ve_YrIlm_NTERM"/>
    <property type="match status" value="1"/>
</dbReference>
<keyword evidence="9" id="KW-1185">Reference proteome</keyword>
<dbReference type="InterPro" id="IPR018392">
    <property type="entry name" value="LysM"/>
</dbReference>
<evidence type="ECO:0000313" key="8">
    <source>
        <dbReference type="EMBL" id="MFM1348812.1"/>
    </source>
</evidence>
<organism evidence="8 9">
    <name type="scientific">Yersinia proxima</name>
    <dbReference type="NCBI Taxonomy" id="2890316"/>
    <lineage>
        <taxon>Bacteria</taxon>
        <taxon>Pseudomonadati</taxon>
        <taxon>Pseudomonadota</taxon>
        <taxon>Gammaproteobacteria</taxon>
        <taxon>Enterobacterales</taxon>
        <taxon>Yersiniaceae</taxon>
        <taxon>Yersinia</taxon>
    </lineage>
</organism>
<comment type="caution">
    <text evidence="8">The sequence shown here is derived from an EMBL/GenBank/DDBJ whole genome shotgun (WGS) entry which is preliminary data.</text>
</comment>
<feature type="domain" description="Big-1" evidence="6">
    <location>
        <begin position="605"/>
        <end position="695"/>
    </location>
</feature>
<dbReference type="PROSITE" id="PS51127">
    <property type="entry name" value="BIG1"/>
    <property type="match status" value="4"/>
</dbReference>
<name>A0ABW9F3Q1_9GAMM</name>
<feature type="non-terminal residue" evidence="8">
    <location>
        <position position="904"/>
    </location>
</feature>
<gene>
    <name evidence="8" type="primary">yrIlm</name>
    <name evidence="8" type="ORF">WFP14_19920</name>
</gene>
<dbReference type="Pfam" id="PF11924">
    <property type="entry name" value="IAT_beta"/>
    <property type="match status" value="1"/>
</dbReference>
<accession>A0ABW9F3Q1</accession>
<dbReference type="EMBL" id="JBBEST010000014">
    <property type="protein sequence ID" value="MFM1348812.1"/>
    <property type="molecule type" value="Genomic_DNA"/>
</dbReference>
<keyword evidence="5" id="KW-0732">Signal</keyword>
<dbReference type="InterPro" id="IPR051715">
    <property type="entry name" value="Intimin-Invasin_domain"/>
</dbReference>
<protein>
    <submittedName>
        <fullName evidence="8">YrIlm family inverse autotransporter adhesin</fullName>
    </submittedName>
</protein>
<evidence type="ECO:0000259" key="6">
    <source>
        <dbReference type="PROSITE" id="PS51127"/>
    </source>
</evidence>
<reference evidence="8 9" key="1">
    <citation type="journal article" date="2024" name="Infect. Genet. Evol.">
        <title>Characteristics and comparative genome analysis of Yersinia enterocolitica and related species associated with human infections in Switzerland 2019-2023.</title>
        <authorList>
            <person name="Stevens M.J.A."/>
            <person name="Horlbog J.A."/>
            <person name="Diethelm A."/>
            <person name="Stephan R."/>
            <person name="Nuesch-Inderbinen M."/>
        </authorList>
    </citation>
    <scope>NUCLEOTIDE SEQUENCE [LARGE SCALE GENOMIC DNA]</scope>
    <source>
        <strain evidence="8 9">N20-0302</strain>
    </source>
</reference>
<feature type="domain" description="Big-1" evidence="6">
    <location>
        <begin position="705"/>
        <end position="795"/>
    </location>
</feature>
<proteinExistence type="inferred from homology"/>
<keyword evidence="3" id="KW-0472">Membrane</keyword>
<dbReference type="SMART" id="SM00257">
    <property type="entry name" value="LysM"/>
    <property type="match status" value="1"/>
</dbReference>
<evidence type="ECO:0000256" key="5">
    <source>
        <dbReference type="SAM" id="SignalP"/>
    </source>
</evidence>
<dbReference type="InterPro" id="IPR038177">
    <property type="entry name" value="IAT_beta_sf"/>
</dbReference>